<comment type="function">
    <text evidence="2">Catalyzes the interconversion of 2-phosphoglycerate and 3-phosphoglycerate.</text>
</comment>
<reference evidence="7" key="1">
    <citation type="submission" date="2015-07" db="EMBL/GenBank/DDBJ databases">
        <title>Adaptation to a free-living lifestyle via gene acquisitions in the diplomonad Trepomonas sp. PC1.</title>
        <authorList>
            <person name="Xu F."/>
            <person name="Jerlstrom-Hultqvist J."/>
            <person name="Kolisko M."/>
            <person name="Simpson A.G.B."/>
            <person name="Roger A.J."/>
            <person name="Svard S.G."/>
            <person name="Andersson J.O."/>
        </authorList>
    </citation>
    <scope>NUCLEOTIDE SEQUENCE</scope>
    <source>
        <strain evidence="7">PC1</strain>
    </source>
</reference>
<dbReference type="InterPro" id="IPR004456">
    <property type="entry name" value="Pglycerate_mutase_ApgM"/>
</dbReference>
<feature type="domain" description="Metalloenzyme" evidence="6">
    <location>
        <begin position="233"/>
        <end position="306"/>
    </location>
</feature>
<evidence type="ECO:0000256" key="1">
    <source>
        <dbReference type="ARBA" id="ARBA00000370"/>
    </source>
</evidence>
<keyword evidence="5" id="KW-0324">Glycolysis</keyword>
<feature type="non-terminal residue" evidence="7">
    <location>
        <position position="1"/>
    </location>
</feature>
<sequence>DAQFTIQQAKTPYIDSFCEQLYQFYSIREGYAPQSDECHLTFFTGNVMPSQRGVFETLGCGLSVSDGQTCYKGIIAECNGDVVVNRRPAVSNISQIVKQLNICSQQNNLGFRFKEYENHRFVATFSGKTDFENDPLTDGKEKRNLHHELNISLAKLKQDIQSLLGPNLELLLRAPSYLQGFTSKFDATLFSDSPVIVGVGKCCFSDSFFVDYNTDQINQIKLFLSQNFAQPQNLVLHFDKTDQFSHQQNQNLKIKELEKIDSLLKDLDIKTYFKRVLILGDHSTDCKTGLHSDLTVPLAVWSGKQPEFKFEDYQGKEKVFGKDLW</sequence>
<dbReference type="Gene3D" id="3.30.70.2130">
    <property type="entry name" value="Metalloenzyme domain"/>
    <property type="match status" value="1"/>
</dbReference>
<dbReference type="SUPFAM" id="SSF53649">
    <property type="entry name" value="Alkaline phosphatase-like"/>
    <property type="match status" value="1"/>
</dbReference>
<evidence type="ECO:0000256" key="3">
    <source>
        <dbReference type="ARBA" id="ARBA00004921"/>
    </source>
</evidence>
<accession>A0A146KBB3</accession>
<name>A0A146KBB3_9EUKA</name>
<evidence type="ECO:0000256" key="4">
    <source>
        <dbReference type="ARBA" id="ARBA00005524"/>
    </source>
</evidence>
<feature type="non-terminal residue" evidence="7">
    <location>
        <position position="325"/>
    </location>
</feature>
<dbReference type="Pfam" id="PF10143">
    <property type="entry name" value="PhosphMutase"/>
    <property type="match status" value="1"/>
</dbReference>
<dbReference type="GO" id="GO:0006096">
    <property type="term" value="P:glycolytic process"/>
    <property type="evidence" value="ECO:0007669"/>
    <property type="project" value="UniProtKB-KW"/>
</dbReference>
<organism evidence="7">
    <name type="scientific">Trepomonas sp. PC1</name>
    <dbReference type="NCBI Taxonomy" id="1076344"/>
    <lineage>
        <taxon>Eukaryota</taxon>
        <taxon>Metamonada</taxon>
        <taxon>Diplomonadida</taxon>
        <taxon>Hexamitidae</taxon>
        <taxon>Hexamitinae</taxon>
        <taxon>Trepomonas</taxon>
    </lineage>
</organism>
<dbReference type="InterPro" id="IPR017850">
    <property type="entry name" value="Alkaline_phosphatase_core_sf"/>
</dbReference>
<comment type="pathway">
    <text evidence="3">Carbohydrate degradation.</text>
</comment>
<dbReference type="AlphaFoldDB" id="A0A146KBB3"/>
<dbReference type="EMBL" id="GDID01003601">
    <property type="protein sequence ID" value="JAP93005.1"/>
    <property type="molecule type" value="Transcribed_RNA"/>
</dbReference>
<dbReference type="InterPro" id="IPR006124">
    <property type="entry name" value="Metalloenzyme"/>
</dbReference>
<gene>
    <name evidence="7" type="ORF">TPC1_14871</name>
</gene>
<dbReference type="PANTHER" id="PTHR31209:SF0">
    <property type="entry name" value="METALLOENZYME DOMAIN-CONTAINING PROTEIN"/>
    <property type="match status" value="1"/>
</dbReference>
<evidence type="ECO:0000256" key="2">
    <source>
        <dbReference type="ARBA" id="ARBA00002315"/>
    </source>
</evidence>
<dbReference type="GO" id="GO:0046872">
    <property type="term" value="F:metal ion binding"/>
    <property type="evidence" value="ECO:0007669"/>
    <property type="project" value="InterPro"/>
</dbReference>
<dbReference type="PANTHER" id="PTHR31209">
    <property type="entry name" value="COFACTOR-INDEPENDENT PHOSPHOGLYCERATE MUTASE"/>
    <property type="match status" value="1"/>
</dbReference>
<evidence type="ECO:0000256" key="5">
    <source>
        <dbReference type="ARBA" id="ARBA00023152"/>
    </source>
</evidence>
<protein>
    <submittedName>
        <fullName evidence="7">2,3-bisphosphoglycerate-independent phosphoglycerate mutase</fullName>
    </submittedName>
</protein>
<comment type="catalytic activity">
    <reaction evidence="1">
        <text>(2R)-2-phosphoglycerate = (2R)-3-phosphoglycerate</text>
        <dbReference type="Rhea" id="RHEA:15901"/>
        <dbReference type="ChEBI" id="CHEBI:58272"/>
        <dbReference type="ChEBI" id="CHEBI:58289"/>
        <dbReference type="EC" id="5.4.2.12"/>
    </reaction>
</comment>
<proteinExistence type="inferred from homology"/>
<evidence type="ECO:0000259" key="6">
    <source>
        <dbReference type="Pfam" id="PF01676"/>
    </source>
</evidence>
<dbReference type="Pfam" id="PF01676">
    <property type="entry name" value="Metalloenzyme"/>
    <property type="match status" value="1"/>
</dbReference>
<dbReference type="InterPro" id="IPR042253">
    <property type="entry name" value="Pglycerate_mutase_ApgM_sf"/>
</dbReference>
<dbReference type="Gene3D" id="3.40.720.10">
    <property type="entry name" value="Alkaline Phosphatase, subunit A"/>
    <property type="match status" value="1"/>
</dbReference>
<dbReference type="GO" id="GO:0004619">
    <property type="term" value="F:phosphoglycerate mutase activity"/>
    <property type="evidence" value="ECO:0007669"/>
    <property type="project" value="UniProtKB-EC"/>
</dbReference>
<comment type="similarity">
    <text evidence="4">Belongs to the BPG-independent phosphoglycerate mutase family. A-PGAM subfamily.</text>
</comment>
<evidence type="ECO:0000313" key="7">
    <source>
        <dbReference type="EMBL" id="JAP93005.1"/>
    </source>
</evidence>